<keyword evidence="5" id="KW-0548">Nucleotidyltransferase</keyword>
<keyword evidence="3" id="KW-0472">Membrane</keyword>
<sequence>MLTIRKIALLLSGLYLLLFIGIVATRYFWFYPKELDNISHLQQQEIASIAGLLTQELNQQLGITIDYAEWDDTYAYVQQPSGYYHSTNLIAETYANLGLTDGLILNRAGAVLASQRLRSDGETLDNGRTPLSEWALQLYQQGKLKQISGTAGLYELEGELYIISIADITNSDGTKASNGYFFFAHQLTDFFWQNIRDIIRVDFAISRFITPGCADITTSVREHQPTITRCLYDLFGNPVLAVSTSLPAERIPTLMPSEIYLTYLVVAVIPALLYLVFLKLVTEPLMQATRHMRNSVIISPLPELNTMGVRIKELHELRQNFNRLIERVRTQQFELTKLSMTDKLTGIGNRRAFEEKLQQTWRRSMRHQDNVALILIDIDYFKRFNDCYGHQAGDLALQQVAKALAECVQRQDEDTFRYGGEEFIMICYVQDAVELENLRERIQRSISNLKIPHQKSSVASHLTVSYGIAWLLNTGNWQQSLSQEHWIKVADAALYEAKASGRNTGMLQIVSEDVSFTGTPVLEKSQPEP</sequence>
<dbReference type="GO" id="GO:0052621">
    <property type="term" value="F:diguanylate cyclase activity"/>
    <property type="evidence" value="ECO:0007669"/>
    <property type="project" value="UniProtKB-EC"/>
</dbReference>
<feature type="transmembrane region" description="Helical" evidence="3">
    <location>
        <begin position="260"/>
        <end position="282"/>
    </location>
</feature>
<evidence type="ECO:0000259" key="4">
    <source>
        <dbReference type="PROSITE" id="PS50887"/>
    </source>
</evidence>
<proteinExistence type="predicted"/>
<dbReference type="InterPro" id="IPR043128">
    <property type="entry name" value="Rev_trsase/Diguanyl_cyclase"/>
</dbReference>
<dbReference type="CDD" id="cd01949">
    <property type="entry name" value="GGDEF"/>
    <property type="match status" value="1"/>
</dbReference>
<evidence type="ECO:0000256" key="2">
    <source>
        <dbReference type="ARBA" id="ARBA00034247"/>
    </source>
</evidence>
<dbReference type="PROSITE" id="PS50887">
    <property type="entry name" value="GGDEF"/>
    <property type="match status" value="1"/>
</dbReference>
<dbReference type="InterPro" id="IPR007892">
    <property type="entry name" value="CHASE4"/>
</dbReference>
<protein>
    <recommendedName>
        <fullName evidence="1">diguanylate cyclase</fullName>
        <ecNumber evidence="1">2.7.7.65</ecNumber>
    </recommendedName>
</protein>
<evidence type="ECO:0000256" key="1">
    <source>
        <dbReference type="ARBA" id="ARBA00012528"/>
    </source>
</evidence>
<keyword evidence="6" id="KW-1185">Reference proteome</keyword>
<evidence type="ECO:0000313" key="5">
    <source>
        <dbReference type="EMBL" id="MFC3679916.1"/>
    </source>
</evidence>
<reference evidence="6" key="1">
    <citation type="journal article" date="2019" name="Int. J. Syst. Evol. Microbiol.">
        <title>The Global Catalogue of Microorganisms (GCM) 10K type strain sequencing project: providing services to taxonomists for standard genome sequencing and annotation.</title>
        <authorList>
            <consortium name="The Broad Institute Genomics Platform"/>
            <consortium name="The Broad Institute Genome Sequencing Center for Infectious Disease"/>
            <person name="Wu L."/>
            <person name="Ma J."/>
        </authorList>
    </citation>
    <scope>NUCLEOTIDE SEQUENCE [LARGE SCALE GENOMIC DNA]</scope>
    <source>
        <strain evidence="6">KCTC 42424</strain>
    </source>
</reference>
<dbReference type="PANTHER" id="PTHR45138:SF9">
    <property type="entry name" value="DIGUANYLATE CYCLASE DGCM-RELATED"/>
    <property type="match status" value="1"/>
</dbReference>
<dbReference type="PANTHER" id="PTHR45138">
    <property type="entry name" value="REGULATORY COMPONENTS OF SENSORY TRANSDUCTION SYSTEM"/>
    <property type="match status" value="1"/>
</dbReference>
<feature type="domain" description="GGDEF" evidence="4">
    <location>
        <begin position="369"/>
        <end position="510"/>
    </location>
</feature>
<dbReference type="SUPFAM" id="SSF55073">
    <property type="entry name" value="Nucleotide cyclase"/>
    <property type="match status" value="1"/>
</dbReference>
<comment type="caution">
    <text evidence="5">The sequence shown here is derived from an EMBL/GenBank/DDBJ whole genome shotgun (WGS) entry which is preliminary data.</text>
</comment>
<dbReference type="Pfam" id="PF00990">
    <property type="entry name" value="GGDEF"/>
    <property type="match status" value="1"/>
</dbReference>
<accession>A0ABV7VQV4</accession>
<dbReference type="Proteomes" id="UP001595722">
    <property type="component" value="Unassembled WGS sequence"/>
</dbReference>
<dbReference type="InterPro" id="IPR029787">
    <property type="entry name" value="Nucleotide_cyclase"/>
</dbReference>
<dbReference type="EC" id="2.7.7.65" evidence="1"/>
<comment type="catalytic activity">
    <reaction evidence="2">
        <text>2 GTP = 3',3'-c-di-GMP + 2 diphosphate</text>
        <dbReference type="Rhea" id="RHEA:24898"/>
        <dbReference type="ChEBI" id="CHEBI:33019"/>
        <dbReference type="ChEBI" id="CHEBI:37565"/>
        <dbReference type="ChEBI" id="CHEBI:58805"/>
        <dbReference type="EC" id="2.7.7.65"/>
    </reaction>
</comment>
<evidence type="ECO:0000313" key="6">
    <source>
        <dbReference type="Proteomes" id="UP001595722"/>
    </source>
</evidence>
<keyword evidence="3" id="KW-0812">Transmembrane</keyword>
<name>A0ABV7VQV4_9GAMM</name>
<dbReference type="EMBL" id="JBHRYB010000005">
    <property type="protein sequence ID" value="MFC3679916.1"/>
    <property type="molecule type" value="Genomic_DNA"/>
</dbReference>
<keyword evidence="3" id="KW-1133">Transmembrane helix</keyword>
<gene>
    <name evidence="5" type="ORF">ACFOMG_07300</name>
</gene>
<dbReference type="Pfam" id="PF05228">
    <property type="entry name" value="CHASE4"/>
    <property type="match status" value="1"/>
</dbReference>
<feature type="transmembrane region" description="Helical" evidence="3">
    <location>
        <begin position="7"/>
        <end position="29"/>
    </location>
</feature>
<dbReference type="RefSeq" id="WP_376865725.1">
    <property type="nucleotide sequence ID" value="NZ_JBHRYB010000005.1"/>
</dbReference>
<dbReference type="InterPro" id="IPR050469">
    <property type="entry name" value="Diguanylate_Cyclase"/>
</dbReference>
<dbReference type="NCBIfam" id="TIGR00254">
    <property type="entry name" value="GGDEF"/>
    <property type="match status" value="1"/>
</dbReference>
<dbReference type="SMART" id="SM00267">
    <property type="entry name" value="GGDEF"/>
    <property type="match status" value="1"/>
</dbReference>
<organism evidence="5 6">
    <name type="scientific">Bacterioplanoides pacificum</name>
    <dbReference type="NCBI Taxonomy" id="1171596"/>
    <lineage>
        <taxon>Bacteria</taxon>
        <taxon>Pseudomonadati</taxon>
        <taxon>Pseudomonadota</taxon>
        <taxon>Gammaproteobacteria</taxon>
        <taxon>Oceanospirillales</taxon>
        <taxon>Oceanospirillaceae</taxon>
        <taxon>Bacterioplanoides</taxon>
    </lineage>
</organism>
<keyword evidence="5" id="KW-0808">Transferase</keyword>
<dbReference type="Gene3D" id="3.30.70.270">
    <property type="match status" value="1"/>
</dbReference>
<dbReference type="InterPro" id="IPR000160">
    <property type="entry name" value="GGDEF_dom"/>
</dbReference>
<evidence type="ECO:0000256" key="3">
    <source>
        <dbReference type="SAM" id="Phobius"/>
    </source>
</evidence>